<feature type="binding site" evidence="12">
    <location>
        <position position="209"/>
    </location>
    <ligand>
        <name>NAD(+)</name>
        <dbReference type="ChEBI" id="CHEBI:57540"/>
    </ligand>
</feature>
<feature type="binding site" evidence="12">
    <location>
        <position position="279"/>
    </location>
    <ligand>
        <name>NAD(+)</name>
        <dbReference type="ChEBI" id="CHEBI:57540"/>
    </ligand>
</feature>
<dbReference type="AlphaFoldDB" id="A0A931AUS2"/>
<protein>
    <recommendedName>
        <fullName evidence="3 14">Dihydrolipoyl dehydrogenase</fullName>
        <ecNumber evidence="2 14">1.8.1.4</ecNumber>
    </recommendedName>
</protein>
<evidence type="ECO:0000259" key="16">
    <source>
        <dbReference type="Pfam" id="PF07992"/>
    </source>
</evidence>
<evidence type="ECO:0000256" key="14">
    <source>
        <dbReference type="RuleBase" id="RU003692"/>
    </source>
</evidence>
<feature type="domain" description="FAD/NAD(P)-binding" evidence="16">
    <location>
        <begin position="10"/>
        <end position="336"/>
    </location>
</feature>
<dbReference type="InterPro" id="IPR001100">
    <property type="entry name" value="Pyr_nuc-diS_OxRdtase"/>
</dbReference>
<dbReference type="GO" id="GO:0006103">
    <property type="term" value="P:2-oxoglutarate metabolic process"/>
    <property type="evidence" value="ECO:0007669"/>
    <property type="project" value="TreeGrafter"/>
</dbReference>
<dbReference type="InterPro" id="IPR004099">
    <property type="entry name" value="Pyr_nucl-diS_OxRdtase_dimer"/>
</dbReference>
<comment type="similarity">
    <text evidence="1 14">Belongs to the class-I pyridine nucleotide-disulfide oxidoreductase family.</text>
</comment>
<evidence type="ECO:0000256" key="5">
    <source>
        <dbReference type="ARBA" id="ARBA00022827"/>
    </source>
</evidence>
<evidence type="ECO:0000256" key="6">
    <source>
        <dbReference type="ARBA" id="ARBA00023002"/>
    </source>
</evidence>
<evidence type="ECO:0000256" key="9">
    <source>
        <dbReference type="ARBA" id="ARBA00023284"/>
    </source>
</evidence>
<dbReference type="Gene3D" id="3.50.50.60">
    <property type="entry name" value="FAD/NAD(P)-binding domain"/>
    <property type="match status" value="2"/>
</dbReference>
<sequence>MSKKDNNLNYDLVVIGGGPGGYVAAIRASRQGARVALVEKESIGGVCLNWGCIPTKAMIRSAEIYHEVQDARKFGINIEGEATIDLPSVIKRKDRIVRRLVKGIEVLLKNEDVDTYNGIGLLSKPDQVQVELDDGKEQILNAENIIIATGSKTADLPIPGMDLPGVITSRDALDLEEMPDKLVVIGGGVIGMEFAFLYANMGVEVTVIEFEDSIVPDADNDITDELTKLARNKKINIHTSSQAKKIAETEGRNNNMLVAFEKEGEEKYIITDKVLVAVGRLPNLPGIDTESLGLELNERRGGIKVDDHMRTSVDGIYAIGDVTDKVMLAHVASHQGIVAADNITGTEHKMDYKAVPSAIFTDPEVATVGMSEKDAKEAGINYVVGRFPFSANGKVMAMGERRGFVKIIKEEETGQVIGAGIIGLHATDLIASLTLAVNRNLTAHEIAETIHAHPTTAEVIHEAALDTEGGAIHYSK</sequence>
<evidence type="ECO:0000256" key="3">
    <source>
        <dbReference type="ARBA" id="ARBA00016961"/>
    </source>
</evidence>
<organism evidence="17 18">
    <name type="scientific">Halonatronomonas betaini</name>
    <dbReference type="NCBI Taxonomy" id="2778430"/>
    <lineage>
        <taxon>Bacteria</taxon>
        <taxon>Bacillati</taxon>
        <taxon>Bacillota</taxon>
        <taxon>Clostridia</taxon>
        <taxon>Halanaerobiales</taxon>
        <taxon>Halarsenatibacteraceae</taxon>
        <taxon>Halonatronomonas</taxon>
    </lineage>
</organism>
<dbReference type="SUPFAM" id="SSF55424">
    <property type="entry name" value="FAD/NAD-linked reductases, dimerisation (C-terminal) domain"/>
    <property type="match status" value="1"/>
</dbReference>
<dbReference type="InterPro" id="IPR012999">
    <property type="entry name" value="Pyr_OxRdtase_I_AS"/>
</dbReference>
<dbReference type="InterPro" id="IPR023753">
    <property type="entry name" value="FAD/NAD-binding_dom"/>
</dbReference>
<dbReference type="PRINTS" id="PR00368">
    <property type="entry name" value="FADPNR"/>
</dbReference>
<dbReference type="Gene3D" id="3.30.390.30">
    <property type="match status" value="1"/>
</dbReference>
<dbReference type="Pfam" id="PF07992">
    <property type="entry name" value="Pyr_redox_2"/>
    <property type="match status" value="1"/>
</dbReference>
<keyword evidence="6 14" id="KW-0560">Oxidoreductase</keyword>
<evidence type="ECO:0000256" key="8">
    <source>
        <dbReference type="ARBA" id="ARBA00023157"/>
    </source>
</evidence>
<evidence type="ECO:0000256" key="7">
    <source>
        <dbReference type="ARBA" id="ARBA00023027"/>
    </source>
</evidence>
<feature type="binding site" evidence="12">
    <location>
        <position position="56"/>
    </location>
    <ligand>
        <name>FAD</name>
        <dbReference type="ChEBI" id="CHEBI:57692"/>
    </ligand>
</feature>
<feature type="disulfide bond" description="Redox-active" evidence="13">
    <location>
        <begin position="47"/>
        <end position="52"/>
    </location>
</feature>
<evidence type="ECO:0000256" key="11">
    <source>
        <dbReference type="PIRSR" id="PIRSR000350-2"/>
    </source>
</evidence>
<dbReference type="SUPFAM" id="SSF51905">
    <property type="entry name" value="FAD/NAD(P)-binding domain"/>
    <property type="match status" value="1"/>
</dbReference>
<dbReference type="EMBL" id="JADPIE010000004">
    <property type="protein sequence ID" value="MBF8437160.1"/>
    <property type="molecule type" value="Genomic_DNA"/>
</dbReference>
<comment type="caution">
    <text evidence="17">The sequence shown here is derived from an EMBL/GenBank/DDBJ whole genome shotgun (WGS) entry which is preliminary data.</text>
</comment>
<accession>A0A931AUS2</accession>
<gene>
    <name evidence="17" type="primary">lpdA</name>
    <name evidence="17" type="ORF">I0Q91_08730</name>
</gene>
<evidence type="ECO:0000256" key="13">
    <source>
        <dbReference type="PIRSR" id="PIRSR000350-4"/>
    </source>
</evidence>
<dbReference type="NCBIfam" id="TIGR01350">
    <property type="entry name" value="lipoamide_DH"/>
    <property type="match status" value="1"/>
</dbReference>
<dbReference type="InterPro" id="IPR006258">
    <property type="entry name" value="Lipoamide_DH"/>
</dbReference>
<evidence type="ECO:0000313" key="17">
    <source>
        <dbReference type="EMBL" id="MBF8437160.1"/>
    </source>
</evidence>
<evidence type="ECO:0000256" key="10">
    <source>
        <dbReference type="ARBA" id="ARBA00049187"/>
    </source>
</evidence>
<dbReference type="FunFam" id="3.30.390.30:FF:000001">
    <property type="entry name" value="Dihydrolipoyl dehydrogenase"/>
    <property type="match status" value="1"/>
</dbReference>
<keyword evidence="18" id="KW-1185">Reference proteome</keyword>
<dbReference type="PIRSF" id="PIRSF000350">
    <property type="entry name" value="Mercury_reductase_MerA"/>
    <property type="match status" value="1"/>
</dbReference>
<evidence type="ECO:0000256" key="12">
    <source>
        <dbReference type="PIRSR" id="PIRSR000350-3"/>
    </source>
</evidence>
<keyword evidence="8" id="KW-1015">Disulfide bond</keyword>
<dbReference type="Pfam" id="PF02852">
    <property type="entry name" value="Pyr_redox_dim"/>
    <property type="match status" value="1"/>
</dbReference>
<comment type="cofactor">
    <cofactor evidence="12 14">
        <name>FAD</name>
        <dbReference type="ChEBI" id="CHEBI:57692"/>
    </cofactor>
    <text evidence="12 14">Binds 1 FAD per subunit.</text>
</comment>
<dbReference type="PANTHER" id="PTHR22912">
    <property type="entry name" value="DISULFIDE OXIDOREDUCTASE"/>
    <property type="match status" value="1"/>
</dbReference>
<dbReference type="GO" id="GO:0004148">
    <property type="term" value="F:dihydrolipoyl dehydrogenase (NADH) activity"/>
    <property type="evidence" value="ECO:0007669"/>
    <property type="project" value="UniProtKB-EC"/>
</dbReference>
<dbReference type="InterPro" id="IPR050151">
    <property type="entry name" value="Class-I_Pyr_Nuc-Dis_Oxidored"/>
</dbReference>
<reference evidence="17" key="1">
    <citation type="submission" date="2020-11" db="EMBL/GenBank/DDBJ databases">
        <title>Halonatronomonas betainensis gen. nov., sp. nov. a novel haloalkaliphilic representative of the family Halanaerobiacae capable of betaine degradation.</title>
        <authorList>
            <person name="Boltyanskaya Y."/>
            <person name="Kevbrin V."/>
            <person name="Detkova E."/>
            <person name="Grouzdev D.S."/>
            <person name="Koziaeva V."/>
            <person name="Zhilina T."/>
        </authorList>
    </citation>
    <scope>NUCLEOTIDE SEQUENCE</scope>
    <source>
        <strain evidence="17">Z-7014</strain>
    </source>
</reference>
<dbReference type="InterPro" id="IPR016156">
    <property type="entry name" value="FAD/NAD-linked_Rdtase_dimer_sf"/>
</dbReference>
<dbReference type="RefSeq" id="WP_270454119.1">
    <property type="nucleotide sequence ID" value="NZ_JADPIE010000004.1"/>
</dbReference>
<name>A0A931AUS2_9FIRM</name>
<feature type="binding site" evidence="12">
    <location>
        <begin position="186"/>
        <end position="193"/>
    </location>
    <ligand>
        <name>NAD(+)</name>
        <dbReference type="ChEBI" id="CHEBI:57540"/>
    </ligand>
</feature>
<dbReference type="PRINTS" id="PR00411">
    <property type="entry name" value="PNDRDTASEI"/>
</dbReference>
<keyword evidence="7 12" id="KW-0520">NAD</keyword>
<keyword evidence="9 14" id="KW-0676">Redox-active center</keyword>
<keyword evidence="5 12" id="KW-0274">FAD</keyword>
<dbReference type="Proteomes" id="UP000621436">
    <property type="component" value="Unassembled WGS sequence"/>
</dbReference>
<evidence type="ECO:0000256" key="2">
    <source>
        <dbReference type="ARBA" id="ARBA00012608"/>
    </source>
</evidence>
<feature type="active site" description="Proton acceptor" evidence="11">
    <location>
        <position position="453"/>
    </location>
</feature>
<proteinExistence type="inferred from homology"/>
<evidence type="ECO:0000256" key="4">
    <source>
        <dbReference type="ARBA" id="ARBA00022630"/>
    </source>
</evidence>
<dbReference type="PROSITE" id="PS00076">
    <property type="entry name" value="PYRIDINE_REDOX_1"/>
    <property type="match status" value="1"/>
</dbReference>
<dbReference type="PANTHER" id="PTHR22912:SF151">
    <property type="entry name" value="DIHYDROLIPOYL DEHYDROGENASE, MITOCHONDRIAL"/>
    <property type="match status" value="1"/>
</dbReference>
<evidence type="ECO:0000256" key="1">
    <source>
        <dbReference type="ARBA" id="ARBA00007532"/>
    </source>
</evidence>
<keyword evidence="4 14" id="KW-0285">Flavoprotein</keyword>
<dbReference type="EC" id="1.8.1.4" evidence="2 14"/>
<feature type="binding site" evidence="12">
    <location>
        <begin position="149"/>
        <end position="151"/>
    </location>
    <ligand>
        <name>FAD</name>
        <dbReference type="ChEBI" id="CHEBI:57692"/>
    </ligand>
</feature>
<evidence type="ECO:0000259" key="15">
    <source>
        <dbReference type="Pfam" id="PF02852"/>
    </source>
</evidence>
<dbReference type="GO" id="GO:0005737">
    <property type="term" value="C:cytoplasm"/>
    <property type="evidence" value="ECO:0007669"/>
    <property type="project" value="UniProtKB-ARBA"/>
</dbReference>
<feature type="binding site" evidence="12">
    <location>
        <position position="120"/>
    </location>
    <ligand>
        <name>FAD</name>
        <dbReference type="ChEBI" id="CHEBI:57692"/>
    </ligand>
</feature>
<dbReference type="InterPro" id="IPR036188">
    <property type="entry name" value="FAD/NAD-bd_sf"/>
</dbReference>
<dbReference type="GO" id="GO:0050660">
    <property type="term" value="F:flavin adenine dinucleotide binding"/>
    <property type="evidence" value="ECO:0007669"/>
    <property type="project" value="InterPro"/>
</dbReference>
<comment type="miscellaneous">
    <text evidence="14">The active site is a redox-active disulfide bond.</text>
</comment>
<keyword evidence="12" id="KW-0547">Nucleotide-binding</keyword>
<comment type="catalytic activity">
    <reaction evidence="10 14">
        <text>N(6)-[(R)-dihydrolipoyl]-L-lysyl-[protein] + NAD(+) = N(6)-[(R)-lipoyl]-L-lysyl-[protein] + NADH + H(+)</text>
        <dbReference type="Rhea" id="RHEA:15045"/>
        <dbReference type="Rhea" id="RHEA-COMP:10474"/>
        <dbReference type="Rhea" id="RHEA-COMP:10475"/>
        <dbReference type="ChEBI" id="CHEBI:15378"/>
        <dbReference type="ChEBI" id="CHEBI:57540"/>
        <dbReference type="ChEBI" id="CHEBI:57945"/>
        <dbReference type="ChEBI" id="CHEBI:83099"/>
        <dbReference type="ChEBI" id="CHEBI:83100"/>
        <dbReference type="EC" id="1.8.1.4"/>
    </reaction>
</comment>
<feature type="domain" description="Pyridine nucleotide-disulphide oxidoreductase dimerisation" evidence="15">
    <location>
        <begin position="355"/>
        <end position="464"/>
    </location>
</feature>
<feature type="binding site" evidence="12">
    <location>
        <begin position="327"/>
        <end position="330"/>
    </location>
    <ligand>
        <name>FAD</name>
        <dbReference type="ChEBI" id="CHEBI:57692"/>
    </ligand>
</feature>
<feature type="binding site" evidence="12">
    <location>
        <position position="321"/>
    </location>
    <ligand>
        <name>FAD</name>
        <dbReference type="ChEBI" id="CHEBI:57692"/>
    </ligand>
</feature>
<evidence type="ECO:0000313" key="18">
    <source>
        <dbReference type="Proteomes" id="UP000621436"/>
    </source>
</evidence>